<dbReference type="InterPro" id="IPR007813">
    <property type="entry name" value="PilN"/>
</dbReference>
<keyword evidence="1" id="KW-1133">Transmembrane helix</keyword>
<evidence type="ECO:0000256" key="1">
    <source>
        <dbReference type="SAM" id="Phobius"/>
    </source>
</evidence>
<sequence length="185" mass="20826">MGIEINLLPWRQAQRERRGKRFNLALGLMAVLGLGGGYVMTFYYDHQLAVQQQRNEHIRSESVLLKQDIQDMHDDEESRDIIRDKIDVFSQLQQGRGQTVRVFNALSASLQKGVYYSKLSRAGQRLSLNGVAEDNYQVSDQLRALEAAPVLGVPVLSQVEGDEQGSRRFSLSVDQRLPAAVEEAP</sequence>
<dbReference type="Pfam" id="PF05137">
    <property type="entry name" value="PilN"/>
    <property type="match status" value="1"/>
</dbReference>
<gene>
    <name evidence="2" type="ORF">BCL93_102309</name>
</gene>
<keyword evidence="1" id="KW-0812">Transmembrane</keyword>
<dbReference type="PANTHER" id="PTHR40278:SF2">
    <property type="entry name" value="TYPE IV PILUS INNER MEMBRANE COMPONENT PILN"/>
    <property type="match status" value="1"/>
</dbReference>
<dbReference type="Proteomes" id="UP000249700">
    <property type="component" value="Unassembled WGS sequence"/>
</dbReference>
<dbReference type="EMBL" id="QLSX01000002">
    <property type="protein sequence ID" value="RAR63567.1"/>
    <property type="molecule type" value="Genomic_DNA"/>
</dbReference>
<dbReference type="GO" id="GO:0043107">
    <property type="term" value="P:type IV pilus-dependent motility"/>
    <property type="evidence" value="ECO:0007669"/>
    <property type="project" value="TreeGrafter"/>
</dbReference>
<reference evidence="2 3" key="1">
    <citation type="submission" date="2018-06" db="EMBL/GenBank/DDBJ databases">
        <title>Comparative analysis of microorganisms from saline springs in Andes Mountain Range, Colombia.</title>
        <authorList>
            <person name="Rubin E."/>
        </authorList>
    </citation>
    <scope>NUCLEOTIDE SEQUENCE [LARGE SCALE GENOMIC DNA]</scope>
    <source>
        <strain evidence="2 3">USBA-857</strain>
    </source>
</reference>
<keyword evidence="1" id="KW-0472">Membrane</keyword>
<organism evidence="2 3">
    <name type="scientific">Onishia taeanensis</name>
    <dbReference type="NCBI Taxonomy" id="284577"/>
    <lineage>
        <taxon>Bacteria</taxon>
        <taxon>Pseudomonadati</taxon>
        <taxon>Pseudomonadota</taxon>
        <taxon>Gammaproteobacteria</taxon>
        <taxon>Oceanospirillales</taxon>
        <taxon>Halomonadaceae</taxon>
        <taxon>Onishia</taxon>
    </lineage>
</organism>
<dbReference type="GO" id="GO:0043683">
    <property type="term" value="P:type IV pilus assembly"/>
    <property type="evidence" value="ECO:0007669"/>
    <property type="project" value="TreeGrafter"/>
</dbReference>
<accession>A0A328Y323</accession>
<name>A0A328Y323_9GAMM</name>
<dbReference type="OrthoDB" id="5296173at2"/>
<feature type="transmembrane region" description="Helical" evidence="1">
    <location>
        <begin position="21"/>
        <end position="44"/>
    </location>
</feature>
<dbReference type="RefSeq" id="WP_112053874.1">
    <property type="nucleotide sequence ID" value="NZ_QLSX01000002.1"/>
</dbReference>
<evidence type="ECO:0000313" key="2">
    <source>
        <dbReference type="EMBL" id="RAR63567.1"/>
    </source>
</evidence>
<evidence type="ECO:0000313" key="3">
    <source>
        <dbReference type="Proteomes" id="UP000249700"/>
    </source>
</evidence>
<dbReference type="PANTHER" id="PTHR40278">
    <property type="entry name" value="DNA UTILIZATION PROTEIN HOFN"/>
    <property type="match status" value="1"/>
</dbReference>
<dbReference type="AlphaFoldDB" id="A0A328Y323"/>
<comment type="caution">
    <text evidence="2">The sequence shown here is derived from an EMBL/GenBank/DDBJ whole genome shotgun (WGS) entry which is preliminary data.</text>
</comment>
<protein>
    <submittedName>
        <fullName evidence="2">Type IV pilus assembly protein PilN</fullName>
    </submittedName>
</protein>
<proteinExistence type="predicted"/>
<dbReference type="InterPro" id="IPR052534">
    <property type="entry name" value="Extracell_DNA_Util/SecSys_Comp"/>
</dbReference>